<evidence type="ECO:0000256" key="8">
    <source>
        <dbReference type="ARBA" id="ARBA00022989"/>
    </source>
</evidence>
<evidence type="ECO:0000256" key="5">
    <source>
        <dbReference type="ARBA" id="ARBA00022617"/>
    </source>
</evidence>
<keyword evidence="17" id="KW-1185">Reference proteome</keyword>
<evidence type="ECO:0000256" key="2">
    <source>
        <dbReference type="ARBA" id="ARBA00004167"/>
    </source>
</evidence>
<comment type="cofactor">
    <cofactor evidence="1 13">
        <name>heme</name>
        <dbReference type="ChEBI" id="CHEBI:30413"/>
    </cofactor>
</comment>
<dbReference type="InterPro" id="IPR002401">
    <property type="entry name" value="Cyt_P450_E_grp-I"/>
</dbReference>
<evidence type="ECO:0000313" key="17">
    <source>
        <dbReference type="Proteomes" id="UP001212997"/>
    </source>
</evidence>
<dbReference type="EMBL" id="JANAWD010000603">
    <property type="protein sequence ID" value="KAJ3477354.1"/>
    <property type="molecule type" value="Genomic_DNA"/>
</dbReference>
<dbReference type="PANTHER" id="PTHR46300">
    <property type="entry name" value="P450, PUTATIVE (EUROFUNG)-RELATED-RELATED"/>
    <property type="match status" value="1"/>
</dbReference>
<gene>
    <name evidence="16" type="ORF">NLI96_g10518</name>
</gene>
<dbReference type="GO" id="GO:0016020">
    <property type="term" value="C:membrane"/>
    <property type="evidence" value="ECO:0007669"/>
    <property type="project" value="UniProtKB-SubCell"/>
</dbReference>
<feature type="signal peptide" evidence="15">
    <location>
        <begin position="1"/>
        <end position="18"/>
    </location>
</feature>
<dbReference type="PROSITE" id="PS00086">
    <property type="entry name" value="CYTOCHROME_P450"/>
    <property type="match status" value="1"/>
</dbReference>
<dbReference type="InterPro" id="IPR017972">
    <property type="entry name" value="Cyt_P450_CS"/>
</dbReference>
<dbReference type="Gene3D" id="1.10.630.10">
    <property type="entry name" value="Cytochrome P450"/>
    <property type="match status" value="1"/>
</dbReference>
<dbReference type="GO" id="GO:0005506">
    <property type="term" value="F:iron ion binding"/>
    <property type="evidence" value="ECO:0007669"/>
    <property type="project" value="InterPro"/>
</dbReference>
<protein>
    <recommendedName>
        <fullName evidence="18">Cytochrome P450</fullName>
    </recommendedName>
</protein>
<keyword evidence="5 13" id="KW-0349">Heme</keyword>
<keyword evidence="6" id="KW-0812">Transmembrane</keyword>
<accession>A0AAD5YE92</accession>
<evidence type="ECO:0000256" key="3">
    <source>
        <dbReference type="ARBA" id="ARBA00005179"/>
    </source>
</evidence>
<evidence type="ECO:0000256" key="12">
    <source>
        <dbReference type="ARBA" id="ARBA00023136"/>
    </source>
</evidence>
<organism evidence="16 17">
    <name type="scientific">Meripilus lineatus</name>
    <dbReference type="NCBI Taxonomy" id="2056292"/>
    <lineage>
        <taxon>Eukaryota</taxon>
        <taxon>Fungi</taxon>
        <taxon>Dikarya</taxon>
        <taxon>Basidiomycota</taxon>
        <taxon>Agaricomycotina</taxon>
        <taxon>Agaricomycetes</taxon>
        <taxon>Polyporales</taxon>
        <taxon>Meripilaceae</taxon>
        <taxon>Meripilus</taxon>
    </lineage>
</organism>
<evidence type="ECO:0000256" key="10">
    <source>
        <dbReference type="ARBA" id="ARBA00023004"/>
    </source>
</evidence>
<evidence type="ECO:0000256" key="4">
    <source>
        <dbReference type="ARBA" id="ARBA00010617"/>
    </source>
</evidence>
<dbReference type="Proteomes" id="UP001212997">
    <property type="component" value="Unassembled WGS sequence"/>
</dbReference>
<name>A0AAD5YE92_9APHY</name>
<evidence type="ECO:0000256" key="9">
    <source>
        <dbReference type="ARBA" id="ARBA00023002"/>
    </source>
</evidence>
<evidence type="ECO:0000256" key="11">
    <source>
        <dbReference type="ARBA" id="ARBA00023033"/>
    </source>
</evidence>
<sequence length="505" mass="57708">MNTLFSGLVVLAVLYVWSRHHKFRNAVLPPGPKPLPLVGNILDLTARELWLRVEKWARCFGDIVYIHVFGQGLVFLNTQQAAVDLLEKQGSIYSDKPSLVMAGELCGCENMVAFTRYGDFARRQRKLMHEALGASAVRTFLPLLEIETHALVRGIMADPKDYIGYIRKYAGGLTLLVIYGYRVTSNEDPYLMLAEECVDILSNRIASGGGIWPVDIFPFLKHLPLWAPGSGFKHKAIEWRAKMEEFVEKPFQNLKEQMKNGTNVPCFVSHLMESSLERGDKAVDQQREFDVKWTANSMYSASLDTTITVVQDFLLAMMAHPEVLRKAQEEIDRVVGPGRLPAFTDRPNLPYIDCVMSEVLRWGCPVPLDLWKMMFITACLSRKELWKMLRNEEVYPDAHEFKPERFLVEVDEATAKRRDPRNFVFGFGRRRCPGNHLIEQSFWIVMTTILATLDISKAKDENGNVLEPNVVYENSVFRSPSTFQCDLRPRTEQALKIMRQTADAH</sequence>
<dbReference type="GO" id="GO:0020037">
    <property type="term" value="F:heme binding"/>
    <property type="evidence" value="ECO:0007669"/>
    <property type="project" value="InterPro"/>
</dbReference>
<comment type="similarity">
    <text evidence="4 14">Belongs to the cytochrome P450 family.</text>
</comment>
<proteinExistence type="inferred from homology"/>
<evidence type="ECO:0000256" key="13">
    <source>
        <dbReference type="PIRSR" id="PIRSR602401-1"/>
    </source>
</evidence>
<keyword evidence="12" id="KW-0472">Membrane</keyword>
<dbReference type="PRINTS" id="PR00463">
    <property type="entry name" value="EP450I"/>
</dbReference>
<comment type="caution">
    <text evidence="16">The sequence shown here is derived from an EMBL/GenBank/DDBJ whole genome shotgun (WGS) entry which is preliminary data.</text>
</comment>
<evidence type="ECO:0000256" key="15">
    <source>
        <dbReference type="SAM" id="SignalP"/>
    </source>
</evidence>
<keyword evidence="10 13" id="KW-0408">Iron</keyword>
<dbReference type="SUPFAM" id="SSF48264">
    <property type="entry name" value="Cytochrome P450"/>
    <property type="match status" value="1"/>
</dbReference>
<dbReference type="InterPro" id="IPR036396">
    <property type="entry name" value="Cyt_P450_sf"/>
</dbReference>
<comment type="subcellular location">
    <subcellularLocation>
        <location evidence="2">Membrane</location>
        <topology evidence="2">Single-pass membrane protein</topology>
    </subcellularLocation>
</comment>
<dbReference type="AlphaFoldDB" id="A0AAD5YE92"/>
<evidence type="ECO:0000256" key="1">
    <source>
        <dbReference type="ARBA" id="ARBA00001971"/>
    </source>
</evidence>
<dbReference type="InterPro" id="IPR001128">
    <property type="entry name" value="Cyt_P450"/>
</dbReference>
<keyword evidence="9 14" id="KW-0560">Oxidoreductase</keyword>
<dbReference type="CDD" id="cd11065">
    <property type="entry name" value="CYP64-like"/>
    <property type="match status" value="1"/>
</dbReference>
<dbReference type="Pfam" id="PF00067">
    <property type="entry name" value="p450"/>
    <property type="match status" value="2"/>
</dbReference>
<evidence type="ECO:0000256" key="14">
    <source>
        <dbReference type="RuleBase" id="RU000461"/>
    </source>
</evidence>
<dbReference type="InterPro" id="IPR050364">
    <property type="entry name" value="Cytochrome_P450_fung"/>
</dbReference>
<dbReference type="PANTHER" id="PTHR46300:SF7">
    <property type="entry name" value="P450, PUTATIVE (EUROFUNG)-RELATED"/>
    <property type="match status" value="1"/>
</dbReference>
<dbReference type="GO" id="GO:0004497">
    <property type="term" value="F:monooxygenase activity"/>
    <property type="evidence" value="ECO:0007669"/>
    <property type="project" value="UniProtKB-KW"/>
</dbReference>
<keyword evidence="8" id="KW-1133">Transmembrane helix</keyword>
<comment type="pathway">
    <text evidence="3">Secondary metabolite biosynthesis.</text>
</comment>
<keyword evidence="15" id="KW-0732">Signal</keyword>
<reference evidence="16" key="1">
    <citation type="submission" date="2022-07" db="EMBL/GenBank/DDBJ databases">
        <title>Genome Sequence of Physisporinus lineatus.</title>
        <authorList>
            <person name="Buettner E."/>
        </authorList>
    </citation>
    <scope>NUCLEOTIDE SEQUENCE</scope>
    <source>
        <strain evidence="16">VT162</strain>
    </source>
</reference>
<evidence type="ECO:0000256" key="6">
    <source>
        <dbReference type="ARBA" id="ARBA00022692"/>
    </source>
</evidence>
<evidence type="ECO:0000313" key="16">
    <source>
        <dbReference type="EMBL" id="KAJ3477354.1"/>
    </source>
</evidence>
<dbReference type="GO" id="GO:0016705">
    <property type="term" value="F:oxidoreductase activity, acting on paired donors, with incorporation or reduction of molecular oxygen"/>
    <property type="evidence" value="ECO:0007669"/>
    <property type="project" value="InterPro"/>
</dbReference>
<evidence type="ECO:0000256" key="7">
    <source>
        <dbReference type="ARBA" id="ARBA00022723"/>
    </source>
</evidence>
<feature type="chain" id="PRO_5042273691" description="Cytochrome P450" evidence="15">
    <location>
        <begin position="19"/>
        <end position="505"/>
    </location>
</feature>
<feature type="binding site" description="axial binding residue" evidence="13">
    <location>
        <position position="432"/>
    </location>
    <ligand>
        <name>heme</name>
        <dbReference type="ChEBI" id="CHEBI:30413"/>
    </ligand>
    <ligandPart>
        <name>Fe</name>
        <dbReference type="ChEBI" id="CHEBI:18248"/>
    </ligandPart>
</feature>
<keyword evidence="7 13" id="KW-0479">Metal-binding</keyword>
<keyword evidence="11 14" id="KW-0503">Monooxygenase</keyword>
<evidence type="ECO:0008006" key="18">
    <source>
        <dbReference type="Google" id="ProtNLM"/>
    </source>
</evidence>